<gene>
    <name evidence="1" type="ORF">HZU40_11505</name>
</gene>
<evidence type="ECO:0000313" key="1">
    <source>
        <dbReference type="EMBL" id="QNJ94812.1"/>
    </source>
</evidence>
<name>A0A7G8PKE6_9MYCO</name>
<proteinExistence type="predicted"/>
<dbReference type="KEGG" id="mflu:HZU40_11505"/>
<evidence type="ECO:0000313" key="2">
    <source>
        <dbReference type="Proteomes" id="UP000515498"/>
    </source>
</evidence>
<dbReference type="EMBL" id="CP059894">
    <property type="protein sequence ID" value="QNJ94812.1"/>
    <property type="molecule type" value="Genomic_DNA"/>
</dbReference>
<dbReference type="AlphaFoldDB" id="A0A7G8PKE6"/>
<accession>A0A7G8PKE6</accession>
<sequence>MSSGRLSICNAFGGPTAAANTFLSSATGRSAVIDRSTMLSCDTRVCSSTIAVSRPQDAQAGEESWTRAGKRFIALRVANDVASRVINAAIAGPDNVDAIRATLEKDLEPKGLCRSHLPRCRKRRRPLRHDRGRHYISELATEWVSTRRAARCCSARFAALREIVSRSMPTGCRCYRLPVSMRG</sequence>
<reference evidence="1 2" key="1">
    <citation type="submission" date="2020-07" db="EMBL/GenBank/DDBJ databases">
        <title>Draft genome sequence of four isobutane-metabolizing strains capable of cometabolically degrading diverse ether contaminants.</title>
        <authorList>
            <person name="Chen W."/>
            <person name="Faulkner N."/>
            <person name="Smith C."/>
            <person name="Hyman M."/>
        </authorList>
    </citation>
    <scope>NUCLEOTIDE SEQUENCE [LARGE SCALE GENOMIC DNA]</scope>
    <source>
        <strain evidence="1 2">2A</strain>
    </source>
</reference>
<organism evidence="1 2">
    <name type="scientific">Mycolicibacterium fluoranthenivorans</name>
    <dbReference type="NCBI Taxonomy" id="258505"/>
    <lineage>
        <taxon>Bacteria</taxon>
        <taxon>Bacillati</taxon>
        <taxon>Actinomycetota</taxon>
        <taxon>Actinomycetes</taxon>
        <taxon>Mycobacteriales</taxon>
        <taxon>Mycobacteriaceae</taxon>
        <taxon>Mycolicibacterium</taxon>
    </lineage>
</organism>
<dbReference type="RefSeq" id="WP_187098436.1">
    <property type="nucleotide sequence ID" value="NZ_CP059894.1"/>
</dbReference>
<protein>
    <submittedName>
        <fullName evidence="1">Uncharacterized protein</fullName>
    </submittedName>
</protein>
<dbReference type="Proteomes" id="UP000515498">
    <property type="component" value="Chromosome"/>
</dbReference>